<sequence length="70" mass="8188">MDNSNPTPIPCENSDTSSLETANHKPFWKAIVEIGEKVPIEEWNKLPKDFARNFEHYMYGAPRDEDYEDE</sequence>
<accession>A0A1V4BMW1</accession>
<evidence type="ECO:0000313" key="2">
    <source>
        <dbReference type="Proteomes" id="UP000189835"/>
    </source>
</evidence>
<reference evidence="1 2" key="1">
    <citation type="submission" date="2017-02" db="EMBL/GenBank/DDBJ databases">
        <title>Genome sequence of Microcystis aeruginosa KW.</title>
        <authorList>
            <person name="Oh H.-M."/>
            <person name="Ahn C.-Y."/>
            <person name="Jeong H."/>
            <person name="Srivastava A."/>
            <person name="Lee H.-G."/>
            <person name="Kang S.-R."/>
        </authorList>
    </citation>
    <scope>NUCLEOTIDE SEQUENCE [LARGE SCALE GENOMIC DNA]</scope>
    <source>
        <strain evidence="1 2">KW</strain>
    </source>
</reference>
<proteinExistence type="predicted"/>
<dbReference type="Proteomes" id="UP000189835">
    <property type="component" value="Unassembled WGS sequence"/>
</dbReference>
<dbReference type="AlphaFoldDB" id="A0A1V4BMW1"/>
<name>A0A1V4BMW1_MICAE</name>
<gene>
    <name evidence="1" type="ORF">B1L04_22695</name>
</gene>
<protein>
    <submittedName>
        <fullName evidence="1">Uncharacterized protein</fullName>
    </submittedName>
</protein>
<comment type="caution">
    <text evidence="1">The sequence shown here is derived from an EMBL/GenBank/DDBJ whole genome shotgun (WGS) entry which is preliminary data.</text>
</comment>
<dbReference type="RefSeq" id="WP_002762577.1">
    <property type="nucleotide sequence ID" value="NZ_MVGR01000005.1"/>
</dbReference>
<evidence type="ECO:0000313" key="1">
    <source>
        <dbReference type="EMBL" id="OPF15326.1"/>
    </source>
</evidence>
<organism evidence="1 2">
    <name type="scientific">Microcystis aeruginosa KW</name>
    <dbReference type="NCBI Taxonomy" id="1960155"/>
    <lineage>
        <taxon>Bacteria</taxon>
        <taxon>Bacillati</taxon>
        <taxon>Cyanobacteriota</taxon>
        <taxon>Cyanophyceae</taxon>
        <taxon>Oscillatoriophycideae</taxon>
        <taxon>Chroococcales</taxon>
        <taxon>Microcystaceae</taxon>
        <taxon>Microcystis</taxon>
    </lineage>
</organism>
<dbReference type="EMBL" id="MVGR01000005">
    <property type="protein sequence ID" value="OPF15326.1"/>
    <property type="molecule type" value="Genomic_DNA"/>
</dbReference>